<dbReference type="Pfam" id="PF13545">
    <property type="entry name" value="HTH_Crp_2"/>
    <property type="match status" value="1"/>
</dbReference>
<dbReference type="InterPro" id="IPR014710">
    <property type="entry name" value="RmlC-like_jellyroll"/>
</dbReference>
<dbReference type="PROSITE" id="PS50042">
    <property type="entry name" value="CNMP_BINDING_3"/>
    <property type="match status" value="1"/>
</dbReference>
<dbReference type="InterPro" id="IPR050397">
    <property type="entry name" value="Env_Response_Regulators"/>
</dbReference>
<sequence>MKEVQDREQVERYLRVHRIETVFSEQIQHHLSLKCFERGEHLCDQGDTPHDLYVLVKGRVKVYTTSAEGKTLILSFKSPLELIGDIEYVRGTEIVNTVEAVSAVDVLAVPYRWLRKYGQSDPQLLQFLLDHITRKFYVKSHAMSFNLMYPVEVRLASYLLSVSLEEGNAEQSEPLNQETLMDAANLLGTSYRHLNRVLQQFCAEGLIERSKGGVLVKNRDGLSSRAGQNIFE</sequence>
<dbReference type="Proteomes" id="UP001256827">
    <property type="component" value="Chromosome"/>
</dbReference>
<dbReference type="InterPro" id="IPR000595">
    <property type="entry name" value="cNMP-bd_dom"/>
</dbReference>
<dbReference type="PANTHER" id="PTHR24567:SF26">
    <property type="entry name" value="REGULATORY PROTEIN YEIL"/>
    <property type="match status" value="1"/>
</dbReference>
<dbReference type="PROSITE" id="PS51063">
    <property type="entry name" value="HTH_CRP_2"/>
    <property type="match status" value="1"/>
</dbReference>
<keyword evidence="8" id="KW-1185">Reference proteome</keyword>
<keyword evidence="3" id="KW-0010">Activator</keyword>
<keyword evidence="1" id="KW-0805">Transcription regulation</keyword>
<keyword evidence="2" id="KW-0238">DNA-binding</keyword>
<evidence type="ECO:0000256" key="3">
    <source>
        <dbReference type="ARBA" id="ARBA00023159"/>
    </source>
</evidence>
<organism evidence="7 8">
    <name type="scientific">Brevibacillus brevis</name>
    <name type="common">Bacillus brevis</name>
    <dbReference type="NCBI Taxonomy" id="1393"/>
    <lineage>
        <taxon>Bacteria</taxon>
        <taxon>Bacillati</taxon>
        <taxon>Bacillota</taxon>
        <taxon>Bacilli</taxon>
        <taxon>Bacillales</taxon>
        <taxon>Paenibacillaceae</taxon>
        <taxon>Brevibacillus</taxon>
    </lineage>
</organism>
<evidence type="ECO:0000313" key="7">
    <source>
        <dbReference type="EMBL" id="WNC16788.1"/>
    </source>
</evidence>
<evidence type="ECO:0000256" key="2">
    <source>
        <dbReference type="ARBA" id="ARBA00023125"/>
    </source>
</evidence>
<gene>
    <name evidence="7" type="ORF">RGB73_10850</name>
</gene>
<dbReference type="InterPro" id="IPR018490">
    <property type="entry name" value="cNMP-bd_dom_sf"/>
</dbReference>
<evidence type="ECO:0000259" key="6">
    <source>
        <dbReference type="PROSITE" id="PS51063"/>
    </source>
</evidence>
<name>A0ABY9TA45_BREBE</name>
<dbReference type="SUPFAM" id="SSF51206">
    <property type="entry name" value="cAMP-binding domain-like"/>
    <property type="match status" value="1"/>
</dbReference>
<feature type="domain" description="HTH crp-type" evidence="6">
    <location>
        <begin position="149"/>
        <end position="220"/>
    </location>
</feature>
<keyword evidence="4" id="KW-0804">Transcription</keyword>
<evidence type="ECO:0000313" key="8">
    <source>
        <dbReference type="Proteomes" id="UP001256827"/>
    </source>
</evidence>
<proteinExistence type="predicted"/>
<dbReference type="PANTHER" id="PTHR24567">
    <property type="entry name" value="CRP FAMILY TRANSCRIPTIONAL REGULATORY PROTEIN"/>
    <property type="match status" value="1"/>
</dbReference>
<evidence type="ECO:0000256" key="4">
    <source>
        <dbReference type="ARBA" id="ARBA00023163"/>
    </source>
</evidence>
<feature type="domain" description="Cyclic nucleotide-binding" evidence="5">
    <location>
        <begin position="26"/>
        <end position="135"/>
    </location>
</feature>
<dbReference type="InterPro" id="IPR012318">
    <property type="entry name" value="HTH_CRP"/>
</dbReference>
<dbReference type="Gene3D" id="2.60.120.10">
    <property type="entry name" value="Jelly Rolls"/>
    <property type="match status" value="1"/>
</dbReference>
<accession>A0ABY9TA45</accession>
<dbReference type="CDD" id="cd00038">
    <property type="entry name" value="CAP_ED"/>
    <property type="match status" value="1"/>
</dbReference>
<dbReference type="SUPFAM" id="SSF46785">
    <property type="entry name" value="Winged helix' DNA-binding domain"/>
    <property type="match status" value="1"/>
</dbReference>
<dbReference type="InterPro" id="IPR036390">
    <property type="entry name" value="WH_DNA-bd_sf"/>
</dbReference>
<dbReference type="EMBL" id="CP134050">
    <property type="protein sequence ID" value="WNC16788.1"/>
    <property type="molecule type" value="Genomic_DNA"/>
</dbReference>
<dbReference type="RefSeq" id="WP_310771778.1">
    <property type="nucleotide sequence ID" value="NZ_CP134050.1"/>
</dbReference>
<evidence type="ECO:0000259" key="5">
    <source>
        <dbReference type="PROSITE" id="PS50042"/>
    </source>
</evidence>
<reference evidence="7 8" key="1">
    <citation type="submission" date="2023-09" db="EMBL/GenBank/DDBJ databases">
        <title>Complete Genome and Methylome dissection of Bacillus brevis NEB573 original source of BbsI restriction endonuclease.</title>
        <authorList>
            <person name="Fomenkov A."/>
            <person name="Roberts R.D."/>
        </authorList>
    </citation>
    <scope>NUCLEOTIDE SEQUENCE [LARGE SCALE GENOMIC DNA]</scope>
    <source>
        <strain evidence="7 8">NEB573</strain>
    </source>
</reference>
<dbReference type="SMART" id="SM00100">
    <property type="entry name" value="cNMP"/>
    <property type="match status" value="1"/>
</dbReference>
<dbReference type="Pfam" id="PF00027">
    <property type="entry name" value="cNMP_binding"/>
    <property type="match status" value="1"/>
</dbReference>
<evidence type="ECO:0000256" key="1">
    <source>
        <dbReference type="ARBA" id="ARBA00023015"/>
    </source>
</evidence>
<protein>
    <submittedName>
        <fullName evidence="7">Cyclic nucleotide-binding domain-containing protein</fullName>
    </submittedName>
</protein>